<keyword evidence="3" id="KW-1185">Reference proteome</keyword>
<evidence type="ECO:0000313" key="2">
    <source>
        <dbReference type="EMBL" id="OWR50487.1"/>
    </source>
</evidence>
<dbReference type="FunCoup" id="A0A212F9S4">
    <property type="interactions" value="98"/>
</dbReference>
<keyword evidence="1" id="KW-1133">Transmembrane helix</keyword>
<feature type="transmembrane region" description="Helical" evidence="1">
    <location>
        <begin position="38"/>
        <end position="57"/>
    </location>
</feature>
<feature type="transmembrane region" description="Helical" evidence="1">
    <location>
        <begin position="12"/>
        <end position="32"/>
    </location>
</feature>
<feature type="transmembrane region" description="Helical" evidence="1">
    <location>
        <begin position="69"/>
        <end position="89"/>
    </location>
</feature>
<evidence type="ECO:0000313" key="3">
    <source>
        <dbReference type="Proteomes" id="UP000007151"/>
    </source>
</evidence>
<dbReference type="Proteomes" id="UP000007151">
    <property type="component" value="Unassembled WGS sequence"/>
</dbReference>
<proteinExistence type="predicted"/>
<dbReference type="PANTHER" id="PTHR12226">
    <property type="entry name" value="MANNOSE-P-DOLICHOL UTILIZATION DEFECT 1 LEC35 -RELATED"/>
    <property type="match status" value="1"/>
</dbReference>
<dbReference type="EMBL" id="AGBW02009564">
    <property type="protein sequence ID" value="OWR50487.1"/>
    <property type="molecule type" value="Genomic_DNA"/>
</dbReference>
<dbReference type="KEGG" id="dpl:KGM_203902"/>
<sequence length="197" mass="22080">MHIKKKQSGEGIYIQAMLMEIIGFSIVTLYNFTSKYSVMTYLEYPIILMQVYIMLYYVLKFNGIISKPFVSLGALVYFAAVIGFGLEILPKEMLSYSIPFCTPINGFAKITYMYGIIKSANANAVSTTTWIISVLTNVARLFTVYVDSADVKLMINFLVSTVLSFGVLSTALYYKSGASNVDTKKDIKKSNSHQHKD</sequence>
<feature type="transmembrane region" description="Helical" evidence="1">
    <location>
        <begin position="153"/>
        <end position="174"/>
    </location>
</feature>
<comment type="caution">
    <text evidence="2">The sequence shown here is derived from an EMBL/GenBank/DDBJ whole genome shotgun (WGS) entry which is preliminary data.</text>
</comment>
<dbReference type="InParanoid" id="A0A212F9S4"/>
<dbReference type="AlphaFoldDB" id="A0A212F9S4"/>
<evidence type="ECO:0000256" key="1">
    <source>
        <dbReference type="SAM" id="Phobius"/>
    </source>
</evidence>
<accession>A0A212F9S4</accession>
<organism evidence="2 3">
    <name type="scientific">Danaus plexippus plexippus</name>
    <dbReference type="NCBI Taxonomy" id="278856"/>
    <lineage>
        <taxon>Eukaryota</taxon>
        <taxon>Metazoa</taxon>
        <taxon>Ecdysozoa</taxon>
        <taxon>Arthropoda</taxon>
        <taxon>Hexapoda</taxon>
        <taxon>Insecta</taxon>
        <taxon>Pterygota</taxon>
        <taxon>Neoptera</taxon>
        <taxon>Endopterygota</taxon>
        <taxon>Lepidoptera</taxon>
        <taxon>Glossata</taxon>
        <taxon>Ditrysia</taxon>
        <taxon>Papilionoidea</taxon>
        <taxon>Nymphalidae</taxon>
        <taxon>Danainae</taxon>
        <taxon>Danaini</taxon>
        <taxon>Danaina</taxon>
        <taxon>Danaus</taxon>
        <taxon>Danaus</taxon>
    </lineage>
</organism>
<protein>
    <submittedName>
        <fullName evidence="2">PQ-loop repeat-containing protein 3</fullName>
    </submittedName>
</protein>
<dbReference type="PANTHER" id="PTHR12226:SF3">
    <property type="entry name" value="SOLUTE CARRIER FAMILY 66 MEMBER 3"/>
    <property type="match status" value="1"/>
</dbReference>
<keyword evidence="1" id="KW-0472">Membrane</keyword>
<reference evidence="2 3" key="1">
    <citation type="journal article" date="2011" name="Cell">
        <title>The monarch butterfly genome yields insights into long-distance migration.</title>
        <authorList>
            <person name="Zhan S."/>
            <person name="Merlin C."/>
            <person name="Boore J.L."/>
            <person name="Reppert S.M."/>
        </authorList>
    </citation>
    <scope>NUCLEOTIDE SEQUENCE [LARGE SCALE GENOMIC DNA]</scope>
    <source>
        <strain evidence="2">F-2</strain>
    </source>
</reference>
<name>A0A212F9S4_DANPL</name>
<dbReference type="InterPro" id="IPR016817">
    <property type="entry name" value="MannP-dilichol_defect-1"/>
</dbReference>
<dbReference type="STRING" id="278856.A0A212F9S4"/>
<dbReference type="eggNOG" id="KOG3211">
    <property type="taxonomic scope" value="Eukaryota"/>
</dbReference>
<gene>
    <name evidence="2" type="ORF">KGM_203902</name>
</gene>
<keyword evidence="1" id="KW-0812">Transmembrane</keyword>